<sequence>LVQSAAAAKVMVKMKLLYIIIIIGRCNYVAITTSCKWGF</sequence>
<accession>X1W013</accession>
<dbReference type="EMBL" id="BARW01041983">
    <property type="protein sequence ID" value="GAJ19405.1"/>
    <property type="molecule type" value="Genomic_DNA"/>
</dbReference>
<feature type="non-terminal residue" evidence="1">
    <location>
        <position position="1"/>
    </location>
</feature>
<comment type="caution">
    <text evidence="1">The sequence shown here is derived from an EMBL/GenBank/DDBJ whole genome shotgun (WGS) entry which is preliminary data.</text>
</comment>
<gene>
    <name evidence="1" type="ORF">S12H4_62519</name>
</gene>
<name>X1W013_9ZZZZ</name>
<protein>
    <submittedName>
        <fullName evidence="1">Uncharacterized protein</fullName>
    </submittedName>
</protein>
<proteinExistence type="predicted"/>
<dbReference type="AlphaFoldDB" id="X1W013"/>
<organism evidence="1">
    <name type="scientific">marine sediment metagenome</name>
    <dbReference type="NCBI Taxonomy" id="412755"/>
    <lineage>
        <taxon>unclassified sequences</taxon>
        <taxon>metagenomes</taxon>
        <taxon>ecological metagenomes</taxon>
    </lineage>
</organism>
<evidence type="ECO:0000313" key="1">
    <source>
        <dbReference type="EMBL" id="GAJ19405.1"/>
    </source>
</evidence>
<reference evidence="1" key="1">
    <citation type="journal article" date="2014" name="Front. Microbiol.">
        <title>High frequency of phylogenetically diverse reductive dehalogenase-homologous genes in deep subseafloor sedimentary metagenomes.</title>
        <authorList>
            <person name="Kawai M."/>
            <person name="Futagami T."/>
            <person name="Toyoda A."/>
            <person name="Takaki Y."/>
            <person name="Nishi S."/>
            <person name="Hori S."/>
            <person name="Arai W."/>
            <person name="Tsubouchi T."/>
            <person name="Morono Y."/>
            <person name="Uchiyama I."/>
            <person name="Ito T."/>
            <person name="Fujiyama A."/>
            <person name="Inagaki F."/>
            <person name="Takami H."/>
        </authorList>
    </citation>
    <scope>NUCLEOTIDE SEQUENCE</scope>
    <source>
        <strain evidence="1">Expedition CK06-06</strain>
    </source>
</reference>